<feature type="active site" description="Proton donor" evidence="10 12">
    <location>
        <position position="175"/>
    </location>
</feature>
<dbReference type="InterPro" id="IPR011060">
    <property type="entry name" value="RibuloseP-bd_barrel"/>
</dbReference>
<dbReference type="RefSeq" id="WP_118271165.1">
    <property type="nucleotide sequence ID" value="NZ_JAQECN010000001.1"/>
</dbReference>
<evidence type="ECO:0000256" key="8">
    <source>
        <dbReference type="ARBA" id="ARBA00022723"/>
    </source>
</evidence>
<feature type="binding site" evidence="10 14">
    <location>
        <position position="66"/>
    </location>
    <ligand>
        <name>substrate</name>
    </ligand>
</feature>
<feature type="binding site" evidence="10 13">
    <location>
        <position position="33"/>
    </location>
    <ligand>
        <name>a divalent metal cation</name>
        <dbReference type="ChEBI" id="CHEBI:60240"/>
    </ligand>
</feature>
<comment type="catalytic activity">
    <reaction evidence="1 10 11">
        <text>D-ribulose 5-phosphate = D-xylulose 5-phosphate</text>
        <dbReference type="Rhea" id="RHEA:13677"/>
        <dbReference type="ChEBI" id="CHEBI:57737"/>
        <dbReference type="ChEBI" id="CHEBI:58121"/>
        <dbReference type="EC" id="5.1.3.1"/>
    </reaction>
</comment>
<feature type="binding site" evidence="10 13">
    <location>
        <position position="175"/>
    </location>
    <ligand>
        <name>a divalent metal cation</name>
        <dbReference type="ChEBI" id="CHEBI:60240"/>
    </ligand>
</feature>
<evidence type="ECO:0000256" key="10">
    <source>
        <dbReference type="HAMAP-Rule" id="MF_02227"/>
    </source>
</evidence>
<evidence type="ECO:0000256" key="1">
    <source>
        <dbReference type="ARBA" id="ARBA00001782"/>
    </source>
</evidence>
<dbReference type="GO" id="GO:0019323">
    <property type="term" value="P:pentose catabolic process"/>
    <property type="evidence" value="ECO:0007669"/>
    <property type="project" value="UniProtKB-UniRule"/>
</dbReference>
<keyword evidence="8 10" id="KW-0479">Metal-binding</keyword>
<dbReference type="Pfam" id="PF00834">
    <property type="entry name" value="Ribul_P_3_epim"/>
    <property type="match status" value="1"/>
</dbReference>
<feature type="binding site" evidence="10 13">
    <location>
        <position position="66"/>
    </location>
    <ligand>
        <name>a divalent metal cation</name>
        <dbReference type="ChEBI" id="CHEBI:60240"/>
    </ligand>
</feature>
<feature type="active site" description="Proton acceptor" evidence="10 12">
    <location>
        <position position="35"/>
    </location>
</feature>
<dbReference type="PIRSF" id="PIRSF001461">
    <property type="entry name" value="RPE"/>
    <property type="match status" value="1"/>
</dbReference>
<evidence type="ECO:0000256" key="9">
    <source>
        <dbReference type="ARBA" id="ARBA00023235"/>
    </source>
</evidence>
<comment type="caution">
    <text evidence="15">The sequence shown here is derived from an EMBL/GenBank/DDBJ whole genome shotgun (WGS) entry which is preliminary data.</text>
</comment>
<name>A0A414FZY6_9ACTN</name>
<dbReference type="GO" id="GO:0004750">
    <property type="term" value="F:D-ribulose-phosphate 3-epimerase activity"/>
    <property type="evidence" value="ECO:0007669"/>
    <property type="project" value="UniProtKB-UniRule"/>
</dbReference>
<keyword evidence="13" id="KW-0170">Cobalt</keyword>
<dbReference type="EC" id="5.1.3.1" evidence="7 10"/>
<comment type="cofactor">
    <cofactor evidence="4">
        <name>Zn(2+)</name>
        <dbReference type="ChEBI" id="CHEBI:29105"/>
    </cofactor>
</comment>
<feature type="binding site" evidence="10 14">
    <location>
        <begin position="142"/>
        <end position="145"/>
    </location>
    <ligand>
        <name>substrate</name>
    </ligand>
</feature>
<keyword evidence="13" id="KW-0464">Manganese</keyword>
<dbReference type="EMBL" id="QSJI01000001">
    <property type="protein sequence ID" value="RHD57349.1"/>
    <property type="molecule type" value="Genomic_DNA"/>
</dbReference>
<dbReference type="Proteomes" id="UP000286050">
    <property type="component" value="Unassembled WGS sequence"/>
</dbReference>
<evidence type="ECO:0000256" key="12">
    <source>
        <dbReference type="PIRSR" id="PIRSR001461-1"/>
    </source>
</evidence>
<feature type="binding site" evidence="14">
    <location>
        <position position="177"/>
    </location>
    <ligand>
        <name>substrate</name>
    </ligand>
</feature>
<keyword evidence="9 10" id="KW-0413">Isomerase</keyword>
<feature type="binding site" evidence="10 13">
    <location>
        <position position="35"/>
    </location>
    <ligand>
        <name>a divalent metal cation</name>
        <dbReference type="ChEBI" id="CHEBI:60240"/>
    </ligand>
</feature>
<dbReference type="CDD" id="cd00429">
    <property type="entry name" value="RPE"/>
    <property type="match status" value="1"/>
</dbReference>
<evidence type="ECO:0000256" key="6">
    <source>
        <dbReference type="ARBA" id="ARBA00009541"/>
    </source>
</evidence>
<dbReference type="InterPro" id="IPR026019">
    <property type="entry name" value="Ribul_P_3_epim"/>
</dbReference>
<dbReference type="FunFam" id="3.20.20.70:FF:000004">
    <property type="entry name" value="Ribulose-phosphate 3-epimerase"/>
    <property type="match status" value="1"/>
</dbReference>
<dbReference type="GO" id="GO:0006098">
    <property type="term" value="P:pentose-phosphate shunt"/>
    <property type="evidence" value="ECO:0007669"/>
    <property type="project" value="UniProtKB-UniRule"/>
</dbReference>
<dbReference type="Gene3D" id="3.20.20.70">
    <property type="entry name" value="Aldolase class I"/>
    <property type="match status" value="1"/>
</dbReference>
<evidence type="ECO:0000256" key="3">
    <source>
        <dbReference type="ARBA" id="ARBA00001941"/>
    </source>
</evidence>
<comment type="pathway">
    <text evidence="10">Carbohydrate degradation.</text>
</comment>
<organism evidence="15 16">
    <name type="scientific">Collinsella intestinalis</name>
    <dbReference type="NCBI Taxonomy" id="147207"/>
    <lineage>
        <taxon>Bacteria</taxon>
        <taxon>Bacillati</taxon>
        <taxon>Actinomycetota</taxon>
        <taxon>Coriobacteriia</taxon>
        <taxon>Coriobacteriales</taxon>
        <taxon>Coriobacteriaceae</taxon>
        <taxon>Collinsella</taxon>
    </lineage>
</organism>
<dbReference type="GO" id="GO:0046872">
    <property type="term" value="F:metal ion binding"/>
    <property type="evidence" value="ECO:0007669"/>
    <property type="project" value="UniProtKB-UniRule"/>
</dbReference>
<evidence type="ECO:0000256" key="5">
    <source>
        <dbReference type="ARBA" id="ARBA00001954"/>
    </source>
</evidence>
<dbReference type="AlphaFoldDB" id="A0A414FZY6"/>
<proteinExistence type="inferred from homology"/>
<dbReference type="PROSITE" id="PS01085">
    <property type="entry name" value="RIBUL_P_3_EPIMER_1"/>
    <property type="match status" value="1"/>
</dbReference>
<evidence type="ECO:0000256" key="4">
    <source>
        <dbReference type="ARBA" id="ARBA00001947"/>
    </source>
</evidence>
<dbReference type="GO" id="GO:0005737">
    <property type="term" value="C:cytoplasm"/>
    <property type="evidence" value="ECO:0007669"/>
    <property type="project" value="UniProtKB-ARBA"/>
</dbReference>
<evidence type="ECO:0000256" key="2">
    <source>
        <dbReference type="ARBA" id="ARBA00001936"/>
    </source>
</evidence>
<keyword evidence="10 11" id="KW-0119">Carbohydrate metabolism</keyword>
<comment type="similarity">
    <text evidence="6 10 11">Belongs to the ribulose-phosphate 3-epimerase family.</text>
</comment>
<dbReference type="SUPFAM" id="SSF51366">
    <property type="entry name" value="Ribulose-phoshate binding barrel"/>
    <property type="match status" value="1"/>
</dbReference>
<comment type="cofactor">
    <cofactor evidence="3">
        <name>Co(2+)</name>
        <dbReference type="ChEBI" id="CHEBI:48828"/>
    </cofactor>
</comment>
<gene>
    <name evidence="10" type="primary">rpe</name>
    <name evidence="15" type="ORF">DW787_00420</name>
</gene>
<evidence type="ECO:0000313" key="15">
    <source>
        <dbReference type="EMBL" id="RHD57349.1"/>
    </source>
</evidence>
<comment type="cofactor">
    <cofactor evidence="2">
        <name>Mn(2+)</name>
        <dbReference type="ChEBI" id="CHEBI:29035"/>
    </cofactor>
</comment>
<dbReference type="PROSITE" id="PS01086">
    <property type="entry name" value="RIBUL_P_3_EPIMER_2"/>
    <property type="match status" value="1"/>
</dbReference>
<accession>A0A414FZY6</accession>
<dbReference type="InterPro" id="IPR013785">
    <property type="entry name" value="Aldolase_TIM"/>
</dbReference>
<evidence type="ECO:0000256" key="14">
    <source>
        <dbReference type="PIRSR" id="PIRSR001461-3"/>
    </source>
</evidence>
<evidence type="ECO:0000256" key="11">
    <source>
        <dbReference type="PIRNR" id="PIRNR001461"/>
    </source>
</evidence>
<dbReference type="PANTHER" id="PTHR11749">
    <property type="entry name" value="RIBULOSE-5-PHOSPHATE-3-EPIMERASE"/>
    <property type="match status" value="1"/>
</dbReference>
<dbReference type="InterPro" id="IPR000056">
    <property type="entry name" value="Ribul_P_3_epim-like"/>
</dbReference>
<comment type="function">
    <text evidence="10">Catalyzes the reversible epimerization of D-ribulose 5-phosphate to D-xylulose 5-phosphate.</text>
</comment>
<keyword evidence="13" id="KW-0862">Zinc</keyword>
<feature type="binding site" evidence="10 14">
    <location>
        <position position="10"/>
    </location>
    <ligand>
        <name>substrate</name>
    </ligand>
</feature>
<evidence type="ECO:0000313" key="16">
    <source>
        <dbReference type="Proteomes" id="UP000286050"/>
    </source>
</evidence>
<reference evidence="15 16" key="1">
    <citation type="submission" date="2018-08" db="EMBL/GenBank/DDBJ databases">
        <title>A genome reference for cultivated species of the human gut microbiota.</title>
        <authorList>
            <person name="Zou Y."/>
            <person name="Xue W."/>
            <person name="Luo G."/>
        </authorList>
    </citation>
    <scope>NUCLEOTIDE SEQUENCE [LARGE SCALE GENOMIC DNA]</scope>
    <source>
        <strain evidence="15 16">AM30-5LB</strain>
    </source>
</reference>
<dbReference type="HAMAP" id="MF_02227">
    <property type="entry name" value="RPE"/>
    <property type="match status" value="1"/>
</dbReference>
<comment type="cofactor">
    <cofactor evidence="5">
        <name>Fe(2+)</name>
        <dbReference type="ChEBI" id="CHEBI:29033"/>
    </cofactor>
</comment>
<feature type="binding site" evidence="10 14">
    <location>
        <begin position="197"/>
        <end position="198"/>
    </location>
    <ligand>
        <name>substrate</name>
    </ligand>
</feature>
<evidence type="ECO:0000256" key="13">
    <source>
        <dbReference type="PIRSR" id="PIRSR001461-2"/>
    </source>
</evidence>
<dbReference type="NCBIfam" id="TIGR01163">
    <property type="entry name" value="rpe"/>
    <property type="match status" value="1"/>
</dbReference>
<protein>
    <recommendedName>
        <fullName evidence="7 10">Ribulose-phosphate 3-epimerase</fullName>
        <ecNumber evidence="7 10">5.1.3.1</ecNumber>
    </recommendedName>
</protein>
<feature type="binding site" evidence="10">
    <location>
        <begin position="175"/>
        <end position="177"/>
    </location>
    <ligand>
        <name>substrate</name>
    </ligand>
</feature>
<dbReference type="NCBIfam" id="NF004076">
    <property type="entry name" value="PRK05581.1-4"/>
    <property type="match status" value="1"/>
</dbReference>
<comment type="cofactor">
    <cofactor evidence="10 13">
        <name>a divalent metal cation</name>
        <dbReference type="ChEBI" id="CHEBI:60240"/>
    </cofactor>
    <text evidence="10 13">Binds 1 divalent metal cation per subunit.</text>
</comment>
<evidence type="ECO:0000256" key="7">
    <source>
        <dbReference type="ARBA" id="ARBA00013188"/>
    </source>
</evidence>
<sequence>MSASIQISPSILSADMANLAHDLKRISNADLIHVDVMDGHFVPNLSYGTAIVKACKSATDIPLDVHLMVSNPDDTVDWYIDAGADLVTVHYEASTHLHRTVSHIKSRGCKAGVVLNPATPVDVLEDILDDLDMVLLMSVNPGFGGQKFIPRTLDKLRRLRAMCVEHGVDPLIEIDGGVGAGNAEELGAAGATVLVAGSAVFGAEDPAQAVEDIRQAGTRGRASREA</sequence>